<comment type="caution">
    <text evidence="1">The sequence shown here is derived from an EMBL/GenBank/DDBJ whole genome shotgun (WGS) entry which is preliminary data.</text>
</comment>
<dbReference type="InterPro" id="IPR024078">
    <property type="entry name" value="LmbE-like_dom_sf"/>
</dbReference>
<name>A0ABX3EGR6_9BACL</name>
<dbReference type="InterPro" id="IPR003737">
    <property type="entry name" value="GlcNAc_PI_deacetylase-related"/>
</dbReference>
<dbReference type="PANTHER" id="PTHR12993:SF27">
    <property type="entry name" value="N-ACETYL-ALPHA-D-GLUCOSAMINYL L-MALATE DEACETYLASE 2-RELATED"/>
    <property type="match status" value="1"/>
</dbReference>
<dbReference type="Proteomes" id="UP000186058">
    <property type="component" value="Unassembled WGS sequence"/>
</dbReference>
<dbReference type="PANTHER" id="PTHR12993">
    <property type="entry name" value="N-ACETYLGLUCOSAMINYL-PHOSPHATIDYLINOSITOL DE-N-ACETYLASE-RELATED"/>
    <property type="match status" value="1"/>
</dbReference>
<accession>A0ABX3EGR6</accession>
<evidence type="ECO:0000313" key="1">
    <source>
        <dbReference type="EMBL" id="OKP79435.1"/>
    </source>
</evidence>
<protein>
    <submittedName>
        <fullName evidence="1">Bacillithiol biosynthesis deacetylase BshB2</fullName>
    </submittedName>
</protein>
<dbReference type="SUPFAM" id="SSF102588">
    <property type="entry name" value="LmbE-like"/>
    <property type="match status" value="1"/>
</dbReference>
<gene>
    <name evidence="1" type="ORF">A3844_28285</name>
</gene>
<proteinExistence type="predicted"/>
<organism evidence="1 2">
    <name type="scientific">Paenibacillus helianthi</name>
    <dbReference type="NCBI Taxonomy" id="1349432"/>
    <lineage>
        <taxon>Bacteria</taxon>
        <taxon>Bacillati</taxon>
        <taxon>Bacillota</taxon>
        <taxon>Bacilli</taxon>
        <taxon>Bacillales</taxon>
        <taxon>Paenibacillaceae</taxon>
        <taxon>Paenibacillus</taxon>
    </lineage>
</organism>
<dbReference type="RefSeq" id="WP_074101584.1">
    <property type="nucleotide sequence ID" value="NZ_LVWI01000092.1"/>
</dbReference>
<dbReference type="NCBIfam" id="TIGR04000">
    <property type="entry name" value="thiol_BshB2"/>
    <property type="match status" value="1"/>
</dbReference>
<evidence type="ECO:0000313" key="2">
    <source>
        <dbReference type="Proteomes" id="UP000186058"/>
    </source>
</evidence>
<reference evidence="1 2" key="1">
    <citation type="submission" date="2016-03" db="EMBL/GenBank/DDBJ databases">
        <authorList>
            <person name="Sant'Anna F.H."/>
            <person name="Ambrosini A."/>
            <person name="Souza R."/>
            <person name="Bach E."/>
            <person name="Fernandes G."/>
            <person name="Balsanelli E."/>
            <person name="Baura V.A."/>
            <person name="Souza E.M."/>
            <person name="Passaglia L."/>
        </authorList>
    </citation>
    <scope>NUCLEOTIDE SEQUENCE [LARGE SCALE GENOMIC DNA]</scope>
    <source>
        <strain evidence="1 2">P26E</strain>
    </source>
</reference>
<dbReference type="Pfam" id="PF02585">
    <property type="entry name" value="PIG-L"/>
    <property type="match status" value="1"/>
</dbReference>
<dbReference type="EMBL" id="LVWI01000092">
    <property type="protein sequence ID" value="OKP79435.1"/>
    <property type="molecule type" value="Genomic_DNA"/>
</dbReference>
<dbReference type="InterPro" id="IPR023841">
    <property type="entry name" value="BshB2"/>
</dbReference>
<sequence>MNHNHAEHQRILVVLPHPDDESFVASGTLSMYIASGAEVTYACLTLGEMGRNMGIPPFANRVTLPAIRKDELAASCLAIGIQDLRMLGFHDKMIEFEDEDLLDSQIMQLLKELTPSLVITFYPGYSVHPDHDATGAAVIRTIDRLPAAERPLVYCSAFASNREQMIGKADVTIDVTEFLANKMASIQAHRTQFQAAELVGNQDLTEEEMRRRFGTEQFWTYRFVESS</sequence>
<dbReference type="Gene3D" id="3.40.50.10320">
    <property type="entry name" value="LmbE-like"/>
    <property type="match status" value="1"/>
</dbReference>
<keyword evidence="2" id="KW-1185">Reference proteome</keyword>